<dbReference type="EMBL" id="JBJQND010000001">
    <property type="protein sequence ID" value="KAL3887694.1"/>
    <property type="molecule type" value="Genomic_DNA"/>
</dbReference>
<organism evidence="1 2">
    <name type="scientific">Sinanodonta woodiana</name>
    <name type="common">Chinese pond mussel</name>
    <name type="synonym">Anodonta woodiana</name>
    <dbReference type="NCBI Taxonomy" id="1069815"/>
    <lineage>
        <taxon>Eukaryota</taxon>
        <taxon>Metazoa</taxon>
        <taxon>Spiralia</taxon>
        <taxon>Lophotrochozoa</taxon>
        <taxon>Mollusca</taxon>
        <taxon>Bivalvia</taxon>
        <taxon>Autobranchia</taxon>
        <taxon>Heteroconchia</taxon>
        <taxon>Palaeoheterodonta</taxon>
        <taxon>Unionida</taxon>
        <taxon>Unionoidea</taxon>
        <taxon>Unionidae</taxon>
        <taxon>Unioninae</taxon>
        <taxon>Sinanodonta</taxon>
    </lineage>
</organism>
<dbReference type="AlphaFoldDB" id="A0ABD3XN69"/>
<gene>
    <name evidence="1" type="ORF">ACJMK2_000088</name>
</gene>
<protein>
    <recommendedName>
        <fullName evidence="3">Reverse transcriptase</fullName>
    </recommendedName>
</protein>
<reference evidence="1 2" key="1">
    <citation type="submission" date="2024-11" db="EMBL/GenBank/DDBJ databases">
        <title>Chromosome-level genome assembly of the freshwater bivalve Anodonta woodiana.</title>
        <authorList>
            <person name="Chen X."/>
        </authorList>
    </citation>
    <scope>NUCLEOTIDE SEQUENCE [LARGE SCALE GENOMIC DNA]</scope>
    <source>
        <strain evidence="1">MN2024</strain>
        <tissue evidence="1">Gills</tissue>
    </source>
</reference>
<name>A0ABD3XN69_SINWO</name>
<evidence type="ECO:0000313" key="2">
    <source>
        <dbReference type="Proteomes" id="UP001634394"/>
    </source>
</evidence>
<dbReference type="Proteomes" id="UP001634394">
    <property type="component" value="Unassembled WGS sequence"/>
</dbReference>
<accession>A0ABD3XN69</accession>
<keyword evidence="2" id="KW-1185">Reference proteome</keyword>
<feature type="non-terminal residue" evidence="1">
    <location>
        <position position="132"/>
    </location>
</feature>
<evidence type="ECO:0008006" key="3">
    <source>
        <dbReference type="Google" id="ProtNLM"/>
    </source>
</evidence>
<comment type="caution">
    <text evidence="1">The sequence shown here is derived from an EMBL/GenBank/DDBJ whole genome shotgun (WGS) entry which is preliminary data.</text>
</comment>
<evidence type="ECO:0000313" key="1">
    <source>
        <dbReference type="EMBL" id="KAL3887694.1"/>
    </source>
</evidence>
<sequence>EKIRRRKTKSVILVSKTQITPTHRRIDKKAKVIISTPRKLYKNGFNDGLSSNFNSEWDKMMYDANKCLLELVKTSITKKHYHNSVTKWIRRNFIRTRHSAILQQLGSIIIWLGGCKKKFTQSFNYNVQFYLN</sequence>
<feature type="non-terminal residue" evidence="1">
    <location>
        <position position="1"/>
    </location>
</feature>
<proteinExistence type="predicted"/>